<evidence type="ECO:0000259" key="4">
    <source>
        <dbReference type="PROSITE" id="PS51000"/>
    </source>
</evidence>
<sequence>MKKKIRQDKIYQHIKKTGHVSVKQLAQLLKVSEMTIRRDLLDLEAIHDTEPQKTSQTKYDLLTALKKEHQKKFRIGEKAAALIEDHETIIIDTGSTTAKIIPYLDEDKQTTILTYNSHILSELLTNSQITLKFCGGDYHPETGMFESPESITFLKKHRATKYFASASGIHESLGVTCINSYETAIKQASIDSSLEFILMVDSSKFGVLSPAVFCELHQVDTIITDDDLSPKWIKRLEEQGITVHTV</sequence>
<dbReference type="Pfam" id="PF08220">
    <property type="entry name" value="HTH_DeoR"/>
    <property type="match status" value="1"/>
</dbReference>
<keyword evidence="6" id="KW-1185">Reference proteome</keyword>
<evidence type="ECO:0000256" key="3">
    <source>
        <dbReference type="ARBA" id="ARBA00023163"/>
    </source>
</evidence>
<dbReference type="PROSITE" id="PS00894">
    <property type="entry name" value="HTH_DEOR_1"/>
    <property type="match status" value="1"/>
</dbReference>
<keyword evidence="3" id="KW-0804">Transcription</keyword>
<dbReference type="GO" id="GO:0003700">
    <property type="term" value="F:DNA-binding transcription factor activity"/>
    <property type="evidence" value="ECO:0007669"/>
    <property type="project" value="InterPro"/>
</dbReference>
<organism evidence="5 6">
    <name type="scientific">Vagococcus allomyrinae</name>
    <dbReference type="NCBI Taxonomy" id="2794353"/>
    <lineage>
        <taxon>Bacteria</taxon>
        <taxon>Bacillati</taxon>
        <taxon>Bacillota</taxon>
        <taxon>Bacilli</taxon>
        <taxon>Lactobacillales</taxon>
        <taxon>Enterococcaceae</taxon>
        <taxon>Vagococcus</taxon>
    </lineage>
</organism>
<dbReference type="InterPro" id="IPR001034">
    <property type="entry name" value="DeoR_HTH"/>
</dbReference>
<dbReference type="EMBL" id="JAEEGA010000019">
    <property type="protein sequence ID" value="MBP1043774.1"/>
    <property type="molecule type" value="Genomic_DNA"/>
</dbReference>
<dbReference type="RefSeq" id="WP_209531601.1">
    <property type="nucleotide sequence ID" value="NZ_JAEEGA010000019.1"/>
</dbReference>
<dbReference type="SMART" id="SM00420">
    <property type="entry name" value="HTH_DEOR"/>
    <property type="match status" value="1"/>
</dbReference>
<dbReference type="InterPro" id="IPR036390">
    <property type="entry name" value="WH_DNA-bd_sf"/>
</dbReference>
<dbReference type="SUPFAM" id="SSF46785">
    <property type="entry name" value="Winged helix' DNA-binding domain"/>
    <property type="match status" value="1"/>
</dbReference>
<evidence type="ECO:0000313" key="6">
    <source>
        <dbReference type="Proteomes" id="UP000674938"/>
    </source>
</evidence>
<keyword evidence="1" id="KW-0805">Transcription regulation</keyword>
<evidence type="ECO:0000313" key="5">
    <source>
        <dbReference type="EMBL" id="MBP1043774.1"/>
    </source>
</evidence>
<proteinExistence type="predicted"/>
<dbReference type="InterPro" id="IPR018356">
    <property type="entry name" value="Tscrpt_reg_HTH_DeoR_CS"/>
</dbReference>
<accession>A0A940P8Q0</accession>
<evidence type="ECO:0000256" key="1">
    <source>
        <dbReference type="ARBA" id="ARBA00023015"/>
    </source>
</evidence>
<dbReference type="Pfam" id="PF00455">
    <property type="entry name" value="DeoRC"/>
    <property type="match status" value="1"/>
</dbReference>
<dbReference type="PANTHER" id="PTHR30363">
    <property type="entry name" value="HTH-TYPE TRANSCRIPTIONAL REGULATOR SRLR-RELATED"/>
    <property type="match status" value="1"/>
</dbReference>
<dbReference type="InterPro" id="IPR050313">
    <property type="entry name" value="Carb_Metab_HTH_regulators"/>
</dbReference>
<dbReference type="GO" id="GO:0003677">
    <property type="term" value="F:DNA binding"/>
    <property type="evidence" value="ECO:0007669"/>
    <property type="project" value="UniProtKB-KW"/>
</dbReference>
<gene>
    <name evidence="5" type="ORF">I6N95_22345</name>
</gene>
<name>A0A940P8Q0_9ENTE</name>
<dbReference type="Proteomes" id="UP000674938">
    <property type="component" value="Unassembled WGS sequence"/>
</dbReference>
<feature type="domain" description="HTH deoR-type" evidence="4">
    <location>
        <begin position="3"/>
        <end position="74"/>
    </location>
</feature>
<dbReference type="InterPro" id="IPR036388">
    <property type="entry name" value="WH-like_DNA-bd_sf"/>
</dbReference>
<dbReference type="PROSITE" id="PS51000">
    <property type="entry name" value="HTH_DEOR_2"/>
    <property type="match status" value="1"/>
</dbReference>
<evidence type="ECO:0000256" key="2">
    <source>
        <dbReference type="ARBA" id="ARBA00023125"/>
    </source>
</evidence>
<keyword evidence="2" id="KW-0238">DNA-binding</keyword>
<comment type="caution">
    <text evidence="5">The sequence shown here is derived from an EMBL/GenBank/DDBJ whole genome shotgun (WGS) entry which is preliminary data.</text>
</comment>
<dbReference type="AlphaFoldDB" id="A0A940P8Q0"/>
<dbReference type="InterPro" id="IPR014036">
    <property type="entry name" value="DeoR-like_C"/>
</dbReference>
<dbReference type="Gene3D" id="3.40.50.1360">
    <property type="match status" value="1"/>
</dbReference>
<protein>
    <submittedName>
        <fullName evidence="5">DeoR/GlpR transcriptional regulator</fullName>
    </submittedName>
</protein>
<dbReference type="PANTHER" id="PTHR30363:SF8">
    <property type="entry name" value="DEOXYRIBOSE OPERON REPRESSOR"/>
    <property type="match status" value="1"/>
</dbReference>
<dbReference type="SMART" id="SM01134">
    <property type="entry name" value="DeoRC"/>
    <property type="match status" value="1"/>
</dbReference>
<reference evidence="5" key="1">
    <citation type="submission" date="2020-12" db="EMBL/GenBank/DDBJ databases">
        <title>Vagococcus allomyrinae sp. nov. and Enterococcus lavae sp. nov., isolated from the larvae of Allomyrina dichotoma.</title>
        <authorList>
            <person name="Lee S.D."/>
        </authorList>
    </citation>
    <scope>NUCLEOTIDE SEQUENCE</scope>
    <source>
        <strain evidence="5">BWB3-3</strain>
    </source>
</reference>
<dbReference type="SUPFAM" id="SSF100950">
    <property type="entry name" value="NagB/RpiA/CoA transferase-like"/>
    <property type="match status" value="1"/>
</dbReference>
<dbReference type="Gene3D" id="1.10.10.10">
    <property type="entry name" value="Winged helix-like DNA-binding domain superfamily/Winged helix DNA-binding domain"/>
    <property type="match status" value="1"/>
</dbReference>
<dbReference type="InterPro" id="IPR037171">
    <property type="entry name" value="NagB/RpiA_transferase-like"/>
</dbReference>